<gene>
    <name evidence="2" type="ORF">H8K55_19950</name>
</gene>
<evidence type="ECO:0008006" key="4">
    <source>
        <dbReference type="Google" id="ProtNLM"/>
    </source>
</evidence>
<keyword evidence="3" id="KW-1185">Reference proteome</keyword>
<evidence type="ECO:0000256" key="1">
    <source>
        <dbReference type="SAM" id="SignalP"/>
    </source>
</evidence>
<accession>A0ABR6YH60</accession>
<sequence length="168" mass="18845">MSIISKLSVASIMLAALLTTTLTTTQLASASPQTNVPPWPIGHSSVLPGSEAKVLSKQCSRPSLSGIQTSWHPSARQIAKLELGLDQYLRQHYPALRQQISQYYFQYAGLVRQQRRFIYINAIDEYAQNNPDWRHTAMIMCDGGERFWGLEYDLATGKFSAMTFNSSL</sequence>
<reference evidence="2 3" key="1">
    <citation type="submission" date="2020-08" db="EMBL/GenBank/DDBJ databases">
        <title>Novel species isolated from subtropical streams in China.</title>
        <authorList>
            <person name="Lu H."/>
        </authorList>
    </citation>
    <scope>NUCLEOTIDE SEQUENCE [LARGE SCALE GENOMIC DNA]</scope>
    <source>
        <strain evidence="2 3">LX15W</strain>
    </source>
</reference>
<evidence type="ECO:0000313" key="2">
    <source>
        <dbReference type="EMBL" id="MBC3875873.1"/>
    </source>
</evidence>
<evidence type="ECO:0000313" key="3">
    <source>
        <dbReference type="Proteomes" id="UP000624279"/>
    </source>
</evidence>
<proteinExistence type="predicted"/>
<dbReference type="RefSeq" id="WP_186943830.1">
    <property type="nucleotide sequence ID" value="NZ_JACOGA010000025.1"/>
</dbReference>
<feature type="chain" id="PRO_5045242665" description="Secreted protein" evidence="1">
    <location>
        <begin position="31"/>
        <end position="168"/>
    </location>
</feature>
<keyword evidence="1" id="KW-0732">Signal</keyword>
<dbReference type="Proteomes" id="UP000624279">
    <property type="component" value="Unassembled WGS sequence"/>
</dbReference>
<protein>
    <recommendedName>
        <fullName evidence="4">Secreted protein</fullName>
    </recommendedName>
</protein>
<name>A0ABR6YH60_9BURK</name>
<dbReference type="EMBL" id="JACOGA010000025">
    <property type="protein sequence ID" value="MBC3875873.1"/>
    <property type="molecule type" value="Genomic_DNA"/>
</dbReference>
<organism evidence="2 3">
    <name type="scientific">Undibacterium flavidum</name>
    <dbReference type="NCBI Taxonomy" id="2762297"/>
    <lineage>
        <taxon>Bacteria</taxon>
        <taxon>Pseudomonadati</taxon>
        <taxon>Pseudomonadota</taxon>
        <taxon>Betaproteobacteria</taxon>
        <taxon>Burkholderiales</taxon>
        <taxon>Oxalobacteraceae</taxon>
        <taxon>Undibacterium</taxon>
    </lineage>
</organism>
<feature type="signal peptide" evidence="1">
    <location>
        <begin position="1"/>
        <end position="30"/>
    </location>
</feature>
<comment type="caution">
    <text evidence="2">The sequence shown here is derived from an EMBL/GenBank/DDBJ whole genome shotgun (WGS) entry which is preliminary data.</text>
</comment>